<evidence type="ECO:0008006" key="6">
    <source>
        <dbReference type="Google" id="ProtNLM"/>
    </source>
</evidence>
<keyword evidence="5" id="KW-1185">Reference proteome</keyword>
<feature type="signal peptide" evidence="3">
    <location>
        <begin position="1"/>
        <end position="23"/>
    </location>
</feature>
<accession>A0ABR5AKY3</accession>
<organism evidence="4 5">
    <name type="scientific">Gordoniibacillus kamchatkensis</name>
    <dbReference type="NCBI Taxonomy" id="1590651"/>
    <lineage>
        <taxon>Bacteria</taxon>
        <taxon>Bacillati</taxon>
        <taxon>Bacillota</taxon>
        <taxon>Bacilli</taxon>
        <taxon>Bacillales</taxon>
        <taxon>Paenibacillaceae</taxon>
        <taxon>Gordoniibacillus</taxon>
    </lineage>
</organism>
<feature type="region of interest" description="Disordered" evidence="1">
    <location>
        <begin position="33"/>
        <end position="52"/>
    </location>
</feature>
<name>A0ABR5AKY3_9BACL</name>
<protein>
    <recommendedName>
        <fullName evidence="6">Sporulation protein YpjB</fullName>
    </recommendedName>
</protein>
<dbReference type="InterPro" id="IPR014231">
    <property type="entry name" value="Spore_YpjB"/>
</dbReference>
<keyword evidence="2" id="KW-0472">Membrane</keyword>
<dbReference type="EMBL" id="JXAK01000008">
    <property type="protein sequence ID" value="KIL41572.1"/>
    <property type="molecule type" value="Genomic_DNA"/>
</dbReference>
<evidence type="ECO:0000256" key="3">
    <source>
        <dbReference type="SAM" id="SignalP"/>
    </source>
</evidence>
<proteinExistence type="predicted"/>
<dbReference type="PROSITE" id="PS51257">
    <property type="entry name" value="PROKAR_LIPOPROTEIN"/>
    <property type="match status" value="1"/>
</dbReference>
<dbReference type="Pfam" id="PF09577">
    <property type="entry name" value="Spore_YpjB"/>
    <property type="match status" value="1"/>
</dbReference>
<evidence type="ECO:0000256" key="1">
    <source>
        <dbReference type="SAM" id="MobiDB-lite"/>
    </source>
</evidence>
<dbReference type="Proteomes" id="UP000031967">
    <property type="component" value="Unassembled WGS sequence"/>
</dbReference>
<evidence type="ECO:0000313" key="5">
    <source>
        <dbReference type="Proteomes" id="UP000031967"/>
    </source>
</evidence>
<evidence type="ECO:0000313" key="4">
    <source>
        <dbReference type="EMBL" id="KIL41572.1"/>
    </source>
</evidence>
<sequence length="295" mass="32087">MFSLKARASVLVAIAIGLLAVLAAACGESQQRAGAEMKPQPPQTTPAAPADAPKLEQLGRLADDMYKLTMSGSYLEARARLLDMSALATHISYAGVTTVEGMQAFAETMTEAKRAFNAVKLDMEQTKLSAAKVKLAVDAITHKNDPMWLQYERLLQEDAQALDKGIRTKDAKAVQYAVAGLKAHYAIIRPAVLISREPQLNEKMESLLAFLAGQSRATPLPAGNLEQGASHLRDMLNELFGREDKSAYAPIVDNRRPIIWTIVIGSVITAILAYAAWQMFRDGRGAVPIRKKEQG</sequence>
<feature type="chain" id="PRO_5045792071" description="Sporulation protein YpjB" evidence="3">
    <location>
        <begin position="24"/>
        <end position="295"/>
    </location>
</feature>
<gene>
    <name evidence="4" type="ORF">SD70_06870</name>
</gene>
<feature type="transmembrane region" description="Helical" evidence="2">
    <location>
        <begin position="258"/>
        <end position="277"/>
    </location>
</feature>
<evidence type="ECO:0000256" key="2">
    <source>
        <dbReference type="SAM" id="Phobius"/>
    </source>
</evidence>
<keyword evidence="2" id="KW-1133">Transmembrane helix</keyword>
<keyword evidence="3" id="KW-0732">Signal</keyword>
<reference evidence="4 5" key="1">
    <citation type="submission" date="2014-12" db="EMBL/GenBank/DDBJ databases">
        <title>Draft genome sequence of Paenibacillus kamchatkensis strain B-2647.</title>
        <authorList>
            <person name="Karlyshev A.V."/>
            <person name="Kudryashova E.B."/>
        </authorList>
    </citation>
    <scope>NUCLEOTIDE SEQUENCE [LARGE SCALE GENOMIC DNA]</scope>
    <source>
        <strain evidence="4 5">VKM B-2647</strain>
    </source>
</reference>
<dbReference type="RefSeq" id="WP_041046856.1">
    <property type="nucleotide sequence ID" value="NZ_JXAK01000008.1"/>
</dbReference>
<comment type="caution">
    <text evidence="4">The sequence shown here is derived from an EMBL/GenBank/DDBJ whole genome shotgun (WGS) entry which is preliminary data.</text>
</comment>
<keyword evidence="2" id="KW-0812">Transmembrane</keyword>